<reference evidence="3" key="1">
    <citation type="journal article" date="2019" name="bioRxiv">
        <title>The Genome of the Zebra Mussel, Dreissena polymorpha: A Resource for Invasive Species Research.</title>
        <authorList>
            <person name="McCartney M.A."/>
            <person name="Auch B."/>
            <person name="Kono T."/>
            <person name="Mallez S."/>
            <person name="Zhang Y."/>
            <person name="Obille A."/>
            <person name="Becker A."/>
            <person name="Abrahante J.E."/>
            <person name="Garbe J."/>
            <person name="Badalamenti J.P."/>
            <person name="Herman A."/>
            <person name="Mangelson H."/>
            <person name="Liachko I."/>
            <person name="Sullivan S."/>
            <person name="Sone E.D."/>
            <person name="Koren S."/>
            <person name="Silverstein K.A.T."/>
            <person name="Beckman K.B."/>
            <person name="Gohl D.M."/>
        </authorList>
    </citation>
    <scope>NUCLEOTIDE SEQUENCE</scope>
    <source>
        <strain evidence="3">Duluth1</strain>
        <tissue evidence="3">Whole animal</tissue>
    </source>
</reference>
<dbReference type="Proteomes" id="UP000828390">
    <property type="component" value="Unassembled WGS sequence"/>
</dbReference>
<evidence type="ECO:0000313" key="4">
    <source>
        <dbReference type="Proteomes" id="UP000828390"/>
    </source>
</evidence>
<sequence>MVTTDAQRTHEGQKAITIAHHEHVVLRKSFRQTAQTKIRRRIMRRFIWVYAFKCYLVMQGTSVPSERIFSTAGDLVSAHRACLDPDNVDILVGNDPGGIAGTTGGIAVTVGTVGTVNISLCSVGMCWNRILKAFANSLDPDETTERGTDRQTDRQTETDRWMDRQTETDRWADRQRRTDRQTDRQTDRWADRQTDEQTQADR</sequence>
<feature type="region of interest" description="Disordered" evidence="1">
    <location>
        <begin position="139"/>
        <end position="202"/>
    </location>
</feature>
<feature type="domain" description="HAT C-terminal dimerisation" evidence="2">
    <location>
        <begin position="55"/>
        <end position="91"/>
    </location>
</feature>
<dbReference type="InterPro" id="IPR008906">
    <property type="entry name" value="HATC_C_dom"/>
</dbReference>
<accession>A0A9D4IYK3</accession>
<gene>
    <name evidence="3" type="ORF">DPMN_167407</name>
</gene>
<proteinExistence type="predicted"/>
<dbReference type="AlphaFoldDB" id="A0A9D4IYK3"/>
<reference evidence="3" key="2">
    <citation type="submission" date="2020-11" db="EMBL/GenBank/DDBJ databases">
        <authorList>
            <person name="McCartney M.A."/>
            <person name="Auch B."/>
            <person name="Kono T."/>
            <person name="Mallez S."/>
            <person name="Becker A."/>
            <person name="Gohl D.M."/>
            <person name="Silverstein K.A.T."/>
            <person name="Koren S."/>
            <person name="Bechman K.B."/>
            <person name="Herman A."/>
            <person name="Abrahante J.E."/>
            <person name="Garbe J."/>
        </authorList>
    </citation>
    <scope>NUCLEOTIDE SEQUENCE</scope>
    <source>
        <strain evidence="3">Duluth1</strain>
        <tissue evidence="3">Whole animal</tissue>
    </source>
</reference>
<evidence type="ECO:0000259" key="2">
    <source>
        <dbReference type="Pfam" id="PF05699"/>
    </source>
</evidence>
<dbReference type="EMBL" id="JAIWYP010000008">
    <property type="protein sequence ID" value="KAH3789232.1"/>
    <property type="molecule type" value="Genomic_DNA"/>
</dbReference>
<organism evidence="3 4">
    <name type="scientific">Dreissena polymorpha</name>
    <name type="common">Zebra mussel</name>
    <name type="synonym">Mytilus polymorpha</name>
    <dbReference type="NCBI Taxonomy" id="45954"/>
    <lineage>
        <taxon>Eukaryota</taxon>
        <taxon>Metazoa</taxon>
        <taxon>Spiralia</taxon>
        <taxon>Lophotrochozoa</taxon>
        <taxon>Mollusca</taxon>
        <taxon>Bivalvia</taxon>
        <taxon>Autobranchia</taxon>
        <taxon>Heteroconchia</taxon>
        <taxon>Euheterodonta</taxon>
        <taxon>Imparidentia</taxon>
        <taxon>Neoheterodontei</taxon>
        <taxon>Myida</taxon>
        <taxon>Dreissenoidea</taxon>
        <taxon>Dreissenidae</taxon>
        <taxon>Dreissena</taxon>
    </lineage>
</organism>
<evidence type="ECO:0000256" key="1">
    <source>
        <dbReference type="SAM" id="MobiDB-lite"/>
    </source>
</evidence>
<comment type="caution">
    <text evidence="3">The sequence shown here is derived from an EMBL/GenBank/DDBJ whole genome shotgun (WGS) entry which is preliminary data.</text>
</comment>
<dbReference type="GO" id="GO:0046983">
    <property type="term" value="F:protein dimerization activity"/>
    <property type="evidence" value="ECO:0007669"/>
    <property type="project" value="InterPro"/>
</dbReference>
<name>A0A9D4IYK3_DREPO</name>
<keyword evidence="4" id="KW-1185">Reference proteome</keyword>
<protein>
    <recommendedName>
        <fullName evidence="2">HAT C-terminal dimerisation domain-containing protein</fullName>
    </recommendedName>
</protein>
<feature type="compositionally biased region" description="Basic and acidic residues" evidence="1">
    <location>
        <begin position="143"/>
        <end position="202"/>
    </location>
</feature>
<dbReference type="Pfam" id="PF05699">
    <property type="entry name" value="Dimer_Tnp_hAT"/>
    <property type="match status" value="1"/>
</dbReference>
<evidence type="ECO:0000313" key="3">
    <source>
        <dbReference type="EMBL" id="KAH3789232.1"/>
    </source>
</evidence>